<accession>A0ABN8YIH4</accession>
<gene>
    <name evidence="1" type="ORF">MRATA1EN1_LOCUS9863</name>
</gene>
<dbReference type="EMBL" id="OX459938">
    <property type="protein sequence ID" value="CAI9160901.1"/>
    <property type="molecule type" value="Genomic_DNA"/>
</dbReference>
<evidence type="ECO:0000313" key="1">
    <source>
        <dbReference type="EMBL" id="CAI9160901.1"/>
    </source>
</evidence>
<name>A0ABN8YIH4_RANTA</name>
<evidence type="ECO:0000313" key="2">
    <source>
        <dbReference type="Proteomes" id="UP001176941"/>
    </source>
</evidence>
<proteinExistence type="predicted"/>
<sequence length="157" mass="16645">MPVEGPWTQSQLSLCSHSWAPGHLGGQRPVNNTQAQCQERRAADLSALEPPLVQPHSQGSWGPSLEFLSPRSHLALRLGSQLRARAALLTEGSLGAVLYAPHVSSSPTSAAETQPRAVSGCAQEELVTAGDKLMVPTRVGPGFSNLSQRGRPTNTSY</sequence>
<protein>
    <submittedName>
        <fullName evidence="1">Uncharacterized protein</fullName>
    </submittedName>
</protein>
<organism evidence="1 2">
    <name type="scientific">Rangifer tarandus platyrhynchus</name>
    <name type="common">Svalbard reindeer</name>
    <dbReference type="NCBI Taxonomy" id="3082113"/>
    <lineage>
        <taxon>Eukaryota</taxon>
        <taxon>Metazoa</taxon>
        <taxon>Chordata</taxon>
        <taxon>Craniata</taxon>
        <taxon>Vertebrata</taxon>
        <taxon>Euteleostomi</taxon>
        <taxon>Mammalia</taxon>
        <taxon>Eutheria</taxon>
        <taxon>Laurasiatheria</taxon>
        <taxon>Artiodactyla</taxon>
        <taxon>Ruminantia</taxon>
        <taxon>Pecora</taxon>
        <taxon>Cervidae</taxon>
        <taxon>Odocoileinae</taxon>
        <taxon>Rangifer</taxon>
    </lineage>
</organism>
<keyword evidence="2" id="KW-1185">Reference proteome</keyword>
<reference evidence="1" key="1">
    <citation type="submission" date="2023-04" db="EMBL/GenBank/DDBJ databases">
        <authorList>
            <consortium name="ELIXIR-Norway"/>
        </authorList>
    </citation>
    <scope>NUCLEOTIDE SEQUENCE [LARGE SCALE GENOMIC DNA]</scope>
</reference>
<dbReference type="Proteomes" id="UP001176941">
    <property type="component" value="Chromosome 2"/>
</dbReference>